<organism evidence="1 2">
    <name type="scientific">Botryotinia fuckeliana (strain B05.10)</name>
    <name type="common">Noble rot fungus</name>
    <name type="synonym">Botrytis cinerea</name>
    <dbReference type="NCBI Taxonomy" id="332648"/>
    <lineage>
        <taxon>Eukaryota</taxon>
        <taxon>Fungi</taxon>
        <taxon>Dikarya</taxon>
        <taxon>Ascomycota</taxon>
        <taxon>Pezizomycotina</taxon>
        <taxon>Leotiomycetes</taxon>
        <taxon>Helotiales</taxon>
        <taxon>Sclerotiniaceae</taxon>
        <taxon>Botrytis</taxon>
    </lineage>
</organism>
<dbReference type="EMBL" id="CP009806">
    <property type="protein sequence ID" value="ATZ46860.1"/>
    <property type="molecule type" value="Genomic_DNA"/>
</dbReference>
<gene>
    <name evidence="1" type="ORF">BCIN_02g02070</name>
</gene>
<protein>
    <submittedName>
        <fullName evidence="1">Uncharacterized protein</fullName>
    </submittedName>
</protein>
<keyword evidence="2" id="KW-1185">Reference proteome</keyword>
<dbReference type="Proteomes" id="UP000001798">
    <property type="component" value="Chromosome 2"/>
</dbReference>
<accession>A0A384J8Q0</accession>
<evidence type="ECO:0000313" key="1">
    <source>
        <dbReference type="EMBL" id="ATZ46860.1"/>
    </source>
</evidence>
<reference evidence="1 2" key="1">
    <citation type="journal article" date="2011" name="PLoS Genet.">
        <title>Genomic analysis of the necrotrophic fungal pathogens Sclerotinia sclerotiorum and Botrytis cinerea.</title>
        <authorList>
            <person name="Amselem J."/>
            <person name="Cuomo C.A."/>
            <person name="van Kan J.A."/>
            <person name="Viaud M."/>
            <person name="Benito E.P."/>
            <person name="Couloux A."/>
            <person name="Coutinho P.M."/>
            <person name="de Vries R.P."/>
            <person name="Dyer P.S."/>
            <person name="Fillinger S."/>
            <person name="Fournier E."/>
            <person name="Gout L."/>
            <person name="Hahn M."/>
            <person name="Kohn L."/>
            <person name="Lapalu N."/>
            <person name="Plummer K.M."/>
            <person name="Pradier J.M."/>
            <person name="Quevillon E."/>
            <person name="Sharon A."/>
            <person name="Simon A."/>
            <person name="ten Have A."/>
            <person name="Tudzynski B."/>
            <person name="Tudzynski P."/>
            <person name="Wincker P."/>
            <person name="Andrew M."/>
            <person name="Anthouard V."/>
            <person name="Beever R.E."/>
            <person name="Beffa R."/>
            <person name="Benoit I."/>
            <person name="Bouzid O."/>
            <person name="Brault B."/>
            <person name="Chen Z."/>
            <person name="Choquer M."/>
            <person name="Collemare J."/>
            <person name="Cotton P."/>
            <person name="Danchin E.G."/>
            <person name="Da Silva C."/>
            <person name="Gautier A."/>
            <person name="Giraud C."/>
            <person name="Giraud T."/>
            <person name="Gonzalez C."/>
            <person name="Grossetete S."/>
            <person name="Guldener U."/>
            <person name="Henrissat B."/>
            <person name="Howlett B.J."/>
            <person name="Kodira C."/>
            <person name="Kretschmer M."/>
            <person name="Lappartient A."/>
            <person name="Leroch M."/>
            <person name="Levis C."/>
            <person name="Mauceli E."/>
            <person name="Neuveglise C."/>
            <person name="Oeser B."/>
            <person name="Pearson M."/>
            <person name="Poulain J."/>
            <person name="Poussereau N."/>
            <person name="Quesneville H."/>
            <person name="Rascle C."/>
            <person name="Schumacher J."/>
            <person name="Segurens B."/>
            <person name="Sexton A."/>
            <person name="Silva E."/>
            <person name="Sirven C."/>
            <person name="Soanes D.M."/>
            <person name="Talbot N.J."/>
            <person name="Templeton M."/>
            <person name="Yandava C."/>
            <person name="Yarden O."/>
            <person name="Zeng Q."/>
            <person name="Rollins J.A."/>
            <person name="Lebrun M.H."/>
            <person name="Dickman M."/>
        </authorList>
    </citation>
    <scope>NUCLEOTIDE SEQUENCE [LARGE SCALE GENOMIC DNA]</scope>
    <source>
        <strain evidence="1 2">B05.10</strain>
    </source>
</reference>
<name>A0A384J8Q0_BOTFB</name>
<dbReference type="GeneID" id="5439452"/>
<reference evidence="1 2" key="3">
    <citation type="journal article" date="2017" name="Mol. Plant Pathol.">
        <title>A gapless genome sequence of the fungus Botrytis cinerea.</title>
        <authorList>
            <person name="Van Kan J.A."/>
            <person name="Stassen J.H."/>
            <person name="Mosbach A."/>
            <person name="Van Der Lee T.A."/>
            <person name="Faino L."/>
            <person name="Farmer A.D."/>
            <person name="Papasotiriou D.G."/>
            <person name="Zhou S."/>
            <person name="Seidl M.F."/>
            <person name="Cottam E."/>
            <person name="Edel D."/>
            <person name="Hahn M."/>
            <person name="Schwartz D.C."/>
            <person name="Dietrich R.A."/>
            <person name="Widdison S."/>
            <person name="Scalliet G."/>
        </authorList>
    </citation>
    <scope>NUCLEOTIDE SEQUENCE [LARGE SCALE GENOMIC DNA]</scope>
    <source>
        <strain evidence="1 2">B05.10</strain>
    </source>
</reference>
<dbReference type="KEGG" id="bfu:BCIN_02g02070"/>
<dbReference type="VEuPathDB" id="FungiDB:Bcin02g02070"/>
<proteinExistence type="predicted"/>
<dbReference type="AlphaFoldDB" id="A0A384J8Q0"/>
<reference evidence="1 2" key="2">
    <citation type="journal article" date="2012" name="Eukaryot. Cell">
        <title>Genome update of Botrytis cinerea strains B05.10 and T4.</title>
        <authorList>
            <person name="Staats M."/>
            <person name="van Kan J.A."/>
        </authorList>
    </citation>
    <scope>NUCLEOTIDE SEQUENCE [LARGE SCALE GENOMIC DNA]</scope>
    <source>
        <strain evidence="1 2">B05.10</strain>
    </source>
</reference>
<sequence length="244" mass="28430">MDQIMMIIDRDLAEVVERLEEITLTPEIDGIIDLIDRTIADIAEIAFEREGENMSDLETDRYLESNDGDIAGVIDNSSIIPSGVETTPTGVPEFDEDHLDHESDSNCRLLDCYEDHYGYRYMLEHQSEVVKIQHALHYELVALDKETQKIRENYEALVHQTPGLLRLSLPPKVKYIYLFDSWKCYSPGGKICKCKHCFDDLKEEHVDSLEIRRNTQNALKDSRKEHRELLEEYEAFKKFMSRDL</sequence>
<evidence type="ECO:0000313" key="2">
    <source>
        <dbReference type="Proteomes" id="UP000001798"/>
    </source>
</evidence>
<dbReference type="RefSeq" id="XP_001558903.1">
    <property type="nucleotide sequence ID" value="XM_001558853.2"/>
</dbReference>
<dbReference type="OrthoDB" id="3485964at2759"/>